<dbReference type="Gene3D" id="1.10.10.10">
    <property type="entry name" value="Winged helix-like DNA-binding domain superfamily/Winged helix DNA-binding domain"/>
    <property type="match status" value="1"/>
</dbReference>
<dbReference type="CDD" id="cd06171">
    <property type="entry name" value="Sigma70_r4"/>
    <property type="match status" value="1"/>
</dbReference>
<dbReference type="Gene3D" id="3.10.450.50">
    <property type="match status" value="1"/>
</dbReference>
<keyword evidence="5" id="KW-0804">Transcription</keyword>
<proteinExistence type="inferred from homology"/>
<dbReference type="InterPro" id="IPR039425">
    <property type="entry name" value="RNA_pol_sigma-70-like"/>
</dbReference>
<dbReference type="InterPro" id="IPR037401">
    <property type="entry name" value="SnoaL-like"/>
</dbReference>
<evidence type="ECO:0000256" key="4">
    <source>
        <dbReference type="ARBA" id="ARBA00023082"/>
    </source>
</evidence>
<dbReference type="InterPro" id="IPR014284">
    <property type="entry name" value="RNA_pol_sigma-70_dom"/>
</dbReference>
<dbReference type="NCBIfam" id="TIGR02937">
    <property type="entry name" value="sigma70-ECF"/>
    <property type="match status" value="1"/>
</dbReference>
<keyword evidence="3" id="KW-0805">Transcription regulation</keyword>
<dbReference type="AlphaFoldDB" id="A0A5M3WEY0"/>
<feature type="domain" description="SnoaL-like" evidence="8">
    <location>
        <begin position="211"/>
        <end position="299"/>
    </location>
</feature>
<evidence type="ECO:0000313" key="9">
    <source>
        <dbReference type="EMBL" id="GES06642.1"/>
    </source>
</evidence>
<dbReference type="InterPro" id="IPR032710">
    <property type="entry name" value="NTF2-like_dom_sf"/>
</dbReference>
<dbReference type="PANTHER" id="PTHR43133">
    <property type="entry name" value="RNA POLYMERASE ECF-TYPE SIGMA FACTO"/>
    <property type="match status" value="1"/>
</dbReference>
<dbReference type="Gene3D" id="1.10.1740.10">
    <property type="match status" value="1"/>
</dbReference>
<comment type="caution">
    <text evidence="9">The sequence shown here is derived from an EMBL/GenBank/DDBJ whole genome shotgun (WGS) entry which is preliminary data.</text>
</comment>
<protein>
    <submittedName>
        <fullName evidence="9">RNA polymerase sigma factor</fullName>
    </submittedName>
</protein>
<dbReference type="InterPro" id="IPR013249">
    <property type="entry name" value="RNA_pol_sigma70_r4_t2"/>
</dbReference>
<evidence type="ECO:0000256" key="1">
    <source>
        <dbReference type="ARBA" id="ARBA00010641"/>
    </source>
</evidence>
<dbReference type="Proteomes" id="UP000331127">
    <property type="component" value="Unassembled WGS sequence"/>
</dbReference>
<organism evidence="9 10">
    <name type="scientific">Acrocarpospora macrocephala</name>
    <dbReference type="NCBI Taxonomy" id="150177"/>
    <lineage>
        <taxon>Bacteria</taxon>
        <taxon>Bacillati</taxon>
        <taxon>Actinomycetota</taxon>
        <taxon>Actinomycetes</taxon>
        <taxon>Streptosporangiales</taxon>
        <taxon>Streptosporangiaceae</taxon>
        <taxon>Acrocarpospora</taxon>
    </lineage>
</organism>
<keyword evidence="4" id="KW-0731">Sigma factor</keyword>
<dbReference type="GO" id="GO:0016987">
    <property type="term" value="F:sigma factor activity"/>
    <property type="evidence" value="ECO:0007669"/>
    <property type="project" value="UniProtKB-KW"/>
</dbReference>
<dbReference type="GO" id="GO:0006352">
    <property type="term" value="P:DNA-templated transcription initiation"/>
    <property type="evidence" value="ECO:0007669"/>
    <property type="project" value="InterPro"/>
</dbReference>
<name>A0A5M3WEY0_9ACTN</name>
<feature type="domain" description="RNA polymerase sigma-70 region 2" evidence="6">
    <location>
        <begin position="33"/>
        <end position="100"/>
    </location>
</feature>
<evidence type="ECO:0000259" key="8">
    <source>
        <dbReference type="Pfam" id="PF12680"/>
    </source>
</evidence>
<dbReference type="EMBL" id="BLAE01000003">
    <property type="protein sequence ID" value="GES06642.1"/>
    <property type="molecule type" value="Genomic_DNA"/>
</dbReference>
<evidence type="ECO:0000259" key="6">
    <source>
        <dbReference type="Pfam" id="PF04542"/>
    </source>
</evidence>
<dbReference type="SUPFAM" id="SSF54427">
    <property type="entry name" value="NTF2-like"/>
    <property type="match status" value="1"/>
</dbReference>
<reference evidence="9 10" key="1">
    <citation type="submission" date="2019-10" db="EMBL/GenBank/DDBJ databases">
        <title>Whole genome shotgun sequence of Acrocarpospora macrocephala NBRC 16266.</title>
        <authorList>
            <person name="Ichikawa N."/>
            <person name="Kimura A."/>
            <person name="Kitahashi Y."/>
            <person name="Komaki H."/>
            <person name="Oguchi A."/>
        </authorList>
    </citation>
    <scope>NUCLEOTIDE SEQUENCE [LARGE SCALE GENOMIC DNA]</scope>
    <source>
        <strain evidence="9 10">NBRC 16266</strain>
    </source>
</reference>
<evidence type="ECO:0000256" key="2">
    <source>
        <dbReference type="ARBA" id="ARBA00011344"/>
    </source>
</evidence>
<evidence type="ECO:0000259" key="7">
    <source>
        <dbReference type="Pfam" id="PF08281"/>
    </source>
</evidence>
<dbReference type="SUPFAM" id="SSF88946">
    <property type="entry name" value="Sigma2 domain of RNA polymerase sigma factors"/>
    <property type="match status" value="1"/>
</dbReference>
<feature type="domain" description="RNA polymerase sigma factor 70 region 4 type 2" evidence="7">
    <location>
        <begin position="140"/>
        <end position="190"/>
    </location>
</feature>
<dbReference type="Pfam" id="PF04542">
    <property type="entry name" value="Sigma70_r2"/>
    <property type="match status" value="1"/>
</dbReference>
<gene>
    <name evidence="9" type="primary">rpoE_1</name>
    <name evidence="9" type="ORF">Amac_002370</name>
</gene>
<keyword evidence="10" id="KW-1185">Reference proteome</keyword>
<dbReference type="Pfam" id="PF12680">
    <property type="entry name" value="SnoaL_2"/>
    <property type="match status" value="1"/>
</dbReference>
<comment type="subunit">
    <text evidence="2">Interacts transiently with the RNA polymerase catalytic core formed by RpoA, RpoB, RpoC and RpoZ (2 alpha, 1 beta, 1 beta' and 1 omega subunit) to form the RNA polymerase holoenzyme that can initiate transcription.</text>
</comment>
<sequence>MVRGVDGVVAAEQAEAALLADARRGDGEAFRNLVAPHLRGLHVHCYRMLGSYHDAEEVLQEVLLRAWRALDSFEGRAPLRHWLIRITTTTCLKAIERKGRLPVVAGEVGFLEPYPDRLLDELTGGDPAMVAETRESVALAFIVALQRLPATQRATLVLREVLGWSAAEVADLLGCSVPAVNSSLQRARGTLGTITGTPRSLDRRDEQVLGRFVQAWQRCDIAALAALLHEDAVLRMPPEDAVIRGREQVAGFFAAIPADGAVTVTQANGHLALAAYLPGEDGGPCPAYGLVVFTFTADGIDSITGFPDPTLLRFFDLPVVHANGRGRS</sequence>
<dbReference type="InterPro" id="IPR013325">
    <property type="entry name" value="RNA_pol_sigma_r2"/>
</dbReference>
<dbReference type="InterPro" id="IPR013324">
    <property type="entry name" value="RNA_pol_sigma_r3/r4-like"/>
</dbReference>
<dbReference type="GO" id="GO:0003677">
    <property type="term" value="F:DNA binding"/>
    <property type="evidence" value="ECO:0007669"/>
    <property type="project" value="InterPro"/>
</dbReference>
<dbReference type="InterPro" id="IPR036388">
    <property type="entry name" value="WH-like_DNA-bd_sf"/>
</dbReference>
<dbReference type="SUPFAM" id="SSF88659">
    <property type="entry name" value="Sigma3 and sigma4 domains of RNA polymerase sigma factors"/>
    <property type="match status" value="1"/>
</dbReference>
<evidence type="ECO:0000313" key="10">
    <source>
        <dbReference type="Proteomes" id="UP000331127"/>
    </source>
</evidence>
<dbReference type="InterPro" id="IPR007627">
    <property type="entry name" value="RNA_pol_sigma70_r2"/>
</dbReference>
<comment type="similarity">
    <text evidence="1">Belongs to the sigma-70 factor family. ECF subfamily.</text>
</comment>
<dbReference type="PANTHER" id="PTHR43133:SF65">
    <property type="entry name" value="ECF RNA POLYMERASE SIGMA FACTOR SIGG"/>
    <property type="match status" value="1"/>
</dbReference>
<dbReference type="NCBIfam" id="NF006089">
    <property type="entry name" value="PRK08241.1"/>
    <property type="match status" value="1"/>
</dbReference>
<dbReference type="Pfam" id="PF08281">
    <property type="entry name" value="Sigma70_r4_2"/>
    <property type="match status" value="1"/>
</dbReference>
<accession>A0A5M3WEY0</accession>
<evidence type="ECO:0000256" key="3">
    <source>
        <dbReference type="ARBA" id="ARBA00023015"/>
    </source>
</evidence>
<evidence type="ECO:0000256" key="5">
    <source>
        <dbReference type="ARBA" id="ARBA00023163"/>
    </source>
</evidence>